<reference evidence="2 3" key="1">
    <citation type="submission" date="2019-12" db="EMBL/GenBank/DDBJ databases">
        <authorList>
            <person name="Li M."/>
        </authorList>
    </citation>
    <scope>NUCLEOTIDE SEQUENCE [LARGE SCALE GENOMIC DNA]</scope>
    <source>
        <strain evidence="2 3">GBMRC 2046</strain>
    </source>
</reference>
<gene>
    <name evidence="2" type="ORF">GR183_01495</name>
</gene>
<dbReference type="InterPro" id="IPR000182">
    <property type="entry name" value="GNAT_dom"/>
</dbReference>
<name>A0A7X3LR48_9HYPH</name>
<evidence type="ECO:0000313" key="2">
    <source>
        <dbReference type="EMBL" id="MXN63564.1"/>
    </source>
</evidence>
<dbReference type="PANTHER" id="PTHR43792">
    <property type="entry name" value="GNAT FAMILY, PUTATIVE (AFU_ORTHOLOGUE AFUA_3G00765)-RELATED-RELATED"/>
    <property type="match status" value="1"/>
</dbReference>
<dbReference type="SUPFAM" id="SSF55729">
    <property type="entry name" value="Acyl-CoA N-acyltransferases (Nat)"/>
    <property type="match status" value="1"/>
</dbReference>
<dbReference type="Proteomes" id="UP000433101">
    <property type="component" value="Unassembled WGS sequence"/>
</dbReference>
<dbReference type="InterPro" id="IPR051531">
    <property type="entry name" value="N-acetyltransferase"/>
</dbReference>
<organism evidence="2 3">
    <name type="scientific">Stappia sediminis</name>
    <dbReference type="NCBI Taxonomy" id="2692190"/>
    <lineage>
        <taxon>Bacteria</taxon>
        <taxon>Pseudomonadati</taxon>
        <taxon>Pseudomonadota</taxon>
        <taxon>Alphaproteobacteria</taxon>
        <taxon>Hyphomicrobiales</taxon>
        <taxon>Stappiaceae</taxon>
        <taxon>Stappia</taxon>
    </lineage>
</organism>
<dbReference type="Pfam" id="PF13302">
    <property type="entry name" value="Acetyltransf_3"/>
    <property type="match status" value="1"/>
</dbReference>
<dbReference type="PROSITE" id="PS51186">
    <property type="entry name" value="GNAT"/>
    <property type="match status" value="1"/>
</dbReference>
<dbReference type="EMBL" id="WUMV01000001">
    <property type="protein sequence ID" value="MXN63564.1"/>
    <property type="molecule type" value="Genomic_DNA"/>
</dbReference>
<sequence length="180" mass="20461">METPTIFETERLRVLGFSMSDLPLLKALHSDPEVNRHLVPGDEIQSDAEAAERLDNFIHKQERFGFGQWKVETLDGEFVGRAGFLVFEQTSEIALSICLGTKHWGQGYASELAPKLIDWFFENTYYTHLIAFVLAGNEPSRHVMEKAGFTCTKRVLIDGRPYDRLQVLAPAIARRYPMTA</sequence>
<feature type="domain" description="N-acetyltransferase" evidence="1">
    <location>
        <begin position="12"/>
        <end position="179"/>
    </location>
</feature>
<protein>
    <submittedName>
        <fullName evidence="2">GNAT family N-acetyltransferase</fullName>
    </submittedName>
</protein>
<dbReference type="Gene3D" id="3.40.630.30">
    <property type="match status" value="1"/>
</dbReference>
<evidence type="ECO:0000313" key="3">
    <source>
        <dbReference type="Proteomes" id="UP000433101"/>
    </source>
</evidence>
<proteinExistence type="predicted"/>
<accession>A0A7X3LR48</accession>
<dbReference type="RefSeq" id="WP_160773809.1">
    <property type="nucleotide sequence ID" value="NZ_WUMV01000001.1"/>
</dbReference>
<dbReference type="PANTHER" id="PTHR43792:SF1">
    <property type="entry name" value="N-ACETYLTRANSFERASE DOMAIN-CONTAINING PROTEIN"/>
    <property type="match status" value="1"/>
</dbReference>
<dbReference type="InterPro" id="IPR016181">
    <property type="entry name" value="Acyl_CoA_acyltransferase"/>
</dbReference>
<dbReference type="AlphaFoldDB" id="A0A7X3LR48"/>
<keyword evidence="2" id="KW-0808">Transferase</keyword>
<comment type="caution">
    <text evidence="2">The sequence shown here is derived from an EMBL/GenBank/DDBJ whole genome shotgun (WGS) entry which is preliminary data.</text>
</comment>
<dbReference type="GO" id="GO:0016747">
    <property type="term" value="F:acyltransferase activity, transferring groups other than amino-acyl groups"/>
    <property type="evidence" value="ECO:0007669"/>
    <property type="project" value="InterPro"/>
</dbReference>
<evidence type="ECO:0000259" key="1">
    <source>
        <dbReference type="PROSITE" id="PS51186"/>
    </source>
</evidence>
<keyword evidence="3" id="KW-1185">Reference proteome</keyword>